<gene>
    <name evidence="2" type="ORF">LCGC14_1944430</name>
</gene>
<evidence type="ECO:0000313" key="2">
    <source>
        <dbReference type="EMBL" id="KKL86465.1"/>
    </source>
</evidence>
<dbReference type="Gene3D" id="3.40.50.300">
    <property type="entry name" value="P-loop containing nucleotide triphosphate hydrolases"/>
    <property type="match status" value="1"/>
</dbReference>
<evidence type="ECO:0000259" key="1">
    <source>
        <dbReference type="PROSITE" id="PS51194"/>
    </source>
</evidence>
<feature type="domain" description="Helicase C-terminal" evidence="1">
    <location>
        <begin position="176"/>
        <end position="327"/>
    </location>
</feature>
<dbReference type="AlphaFoldDB" id="A0A0F9HXK1"/>
<proteinExistence type="predicted"/>
<protein>
    <recommendedName>
        <fullName evidence="1">Helicase C-terminal domain-containing protein</fullName>
    </recommendedName>
</protein>
<dbReference type="InterPro" id="IPR027417">
    <property type="entry name" value="P-loop_NTPase"/>
</dbReference>
<reference evidence="2" key="1">
    <citation type="journal article" date="2015" name="Nature">
        <title>Complex archaea that bridge the gap between prokaryotes and eukaryotes.</title>
        <authorList>
            <person name="Spang A."/>
            <person name="Saw J.H."/>
            <person name="Jorgensen S.L."/>
            <person name="Zaremba-Niedzwiedzka K."/>
            <person name="Martijn J."/>
            <person name="Lind A.E."/>
            <person name="van Eijk R."/>
            <person name="Schleper C."/>
            <person name="Guy L."/>
            <person name="Ettema T.J."/>
        </authorList>
    </citation>
    <scope>NUCLEOTIDE SEQUENCE</scope>
</reference>
<feature type="non-terminal residue" evidence="2">
    <location>
        <position position="1"/>
    </location>
</feature>
<dbReference type="PROSITE" id="PS51194">
    <property type="entry name" value="HELICASE_CTER"/>
    <property type="match status" value="1"/>
</dbReference>
<sequence length="337" mass="38799">IRNNLKDAERRLVQCSITSEEMGLPILKNEIDEELTFLIENREIIGYDNVDELIQTIGPFIFEITKAEALPDLPKKIGPIKRYVSLSVEQRKIYDTVRKDWIIEFSGPSDEQKKIIKSSGSDKEHLISNTLEMILRLQQICGGFISRRIEDPIKRKKDGTPKIISQEEQIKGHNPKIIELLDIIEECDGSMIIWCRFRNEIHQVTETLTKKFGNQVVEFYGGINEEDRHIERLKFQAGEKRFFVGTPDTGGLGINLNKAKTVIWFSHTWNYETRTQANDRPHGPGQKHNVLYIDMMYENSVDFLLLQALSDKKNLADFLRNSLKGLGNLLTGIDPPF</sequence>
<dbReference type="PANTHER" id="PTHR10799">
    <property type="entry name" value="SNF2/RAD54 HELICASE FAMILY"/>
    <property type="match status" value="1"/>
</dbReference>
<dbReference type="SMART" id="SM00490">
    <property type="entry name" value="HELICc"/>
    <property type="match status" value="1"/>
</dbReference>
<accession>A0A0F9HXK1</accession>
<comment type="caution">
    <text evidence="2">The sequence shown here is derived from an EMBL/GenBank/DDBJ whole genome shotgun (WGS) entry which is preliminary data.</text>
</comment>
<dbReference type="EMBL" id="LAZR01021110">
    <property type="protein sequence ID" value="KKL86465.1"/>
    <property type="molecule type" value="Genomic_DNA"/>
</dbReference>
<organism evidence="2">
    <name type="scientific">marine sediment metagenome</name>
    <dbReference type="NCBI Taxonomy" id="412755"/>
    <lineage>
        <taxon>unclassified sequences</taxon>
        <taxon>metagenomes</taxon>
        <taxon>ecological metagenomes</taxon>
    </lineage>
</organism>
<name>A0A0F9HXK1_9ZZZZ</name>
<dbReference type="Pfam" id="PF00271">
    <property type="entry name" value="Helicase_C"/>
    <property type="match status" value="1"/>
</dbReference>
<dbReference type="SUPFAM" id="SSF52540">
    <property type="entry name" value="P-loop containing nucleoside triphosphate hydrolases"/>
    <property type="match status" value="1"/>
</dbReference>
<dbReference type="InterPro" id="IPR001650">
    <property type="entry name" value="Helicase_C-like"/>
</dbReference>